<dbReference type="Pfam" id="PF22468">
    <property type="entry name" value="ACT_9"/>
    <property type="match status" value="1"/>
</dbReference>
<evidence type="ECO:0000256" key="2">
    <source>
        <dbReference type="ARBA" id="ARBA00004986"/>
    </source>
</evidence>
<dbReference type="NCBIfam" id="TIGR00657">
    <property type="entry name" value="asp_kinases"/>
    <property type="match status" value="1"/>
</dbReference>
<evidence type="ECO:0000256" key="9">
    <source>
        <dbReference type="ARBA" id="ARBA00022840"/>
    </source>
</evidence>
<dbReference type="InterPro" id="IPR005260">
    <property type="entry name" value="Asp_kin_monofn"/>
</dbReference>
<keyword evidence="8 14" id="KW-0418">Kinase</keyword>
<keyword evidence="11" id="KW-0457">Lysine biosynthesis</keyword>
<dbReference type="CDD" id="cd04913">
    <property type="entry name" value="ACT_AKii-LysC-BS-like_1"/>
    <property type="match status" value="1"/>
</dbReference>
<dbReference type="InterPro" id="IPR018042">
    <property type="entry name" value="Aspartate_kinase_CS"/>
</dbReference>
<dbReference type="GO" id="GO:0019877">
    <property type="term" value="P:diaminopimelate biosynthetic process"/>
    <property type="evidence" value="ECO:0007669"/>
    <property type="project" value="UniProtKB-KW"/>
</dbReference>
<dbReference type="Gene3D" id="3.40.1160.10">
    <property type="entry name" value="Acetylglutamate kinase-like"/>
    <property type="match status" value="1"/>
</dbReference>
<dbReference type="PROSITE" id="PS51671">
    <property type="entry name" value="ACT"/>
    <property type="match status" value="1"/>
</dbReference>
<dbReference type="GO" id="GO:0005524">
    <property type="term" value="F:ATP binding"/>
    <property type="evidence" value="ECO:0007669"/>
    <property type="project" value="UniProtKB-KW"/>
</dbReference>
<dbReference type="Proteomes" id="UP000248724">
    <property type="component" value="Unassembled WGS sequence"/>
</dbReference>
<keyword evidence="7 13" id="KW-0547">Nucleotide-binding</keyword>
<dbReference type="AlphaFoldDB" id="A0A2W5Z8C2"/>
<evidence type="ECO:0000256" key="10">
    <source>
        <dbReference type="ARBA" id="ARBA00022915"/>
    </source>
</evidence>
<comment type="pathway">
    <text evidence="1 15">Amino-acid biosynthesis; L-lysine biosynthesis via DAP pathway; (S)-tetrahydrodipicolinate from L-aspartate: step 1/4.</text>
</comment>
<evidence type="ECO:0000256" key="4">
    <source>
        <dbReference type="ARBA" id="ARBA00010122"/>
    </source>
</evidence>
<dbReference type="UniPathway" id="UPA00034">
    <property type="reaction ID" value="UER00015"/>
</dbReference>
<dbReference type="NCBIfam" id="NF005155">
    <property type="entry name" value="PRK06635.1-4"/>
    <property type="match status" value="1"/>
</dbReference>
<dbReference type="InterPro" id="IPR036393">
    <property type="entry name" value="AceGlu_kinase-like_sf"/>
</dbReference>
<feature type="binding site" evidence="13">
    <location>
        <begin position="6"/>
        <end position="9"/>
    </location>
    <ligand>
        <name>ATP</name>
        <dbReference type="ChEBI" id="CHEBI:30616"/>
    </ligand>
</feature>
<feature type="domain" description="ACT" evidence="16">
    <location>
        <begin position="263"/>
        <end position="346"/>
    </location>
</feature>
<dbReference type="SUPFAM" id="SSF53633">
    <property type="entry name" value="Carbamate kinase-like"/>
    <property type="match status" value="1"/>
</dbReference>
<keyword evidence="10" id="KW-0220">Diaminopimelate biosynthesis</keyword>
<dbReference type="Gene3D" id="3.30.2130.10">
    <property type="entry name" value="VC0802-like"/>
    <property type="match status" value="1"/>
</dbReference>
<evidence type="ECO:0000256" key="15">
    <source>
        <dbReference type="RuleBase" id="RU004249"/>
    </source>
</evidence>
<dbReference type="CDD" id="cd04261">
    <property type="entry name" value="AAK_AKii-LysC-BS"/>
    <property type="match status" value="1"/>
</dbReference>
<evidence type="ECO:0000313" key="18">
    <source>
        <dbReference type="Proteomes" id="UP000248724"/>
    </source>
</evidence>
<dbReference type="InterPro" id="IPR041740">
    <property type="entry name" value="AKii-LysC-BS"/>
</dbReference>
<dbReference type="GO" id="GO:0005829">
    <property type="term" value="C:cytosol"/>
    <property type="evidence" value="ECO:0007669"/>
    <property type="project" value="TreeGrafter"/>
</dbReference>
<dbReference type="UniPathway" id="UPA00050">
    <property type="reaction ID" value="UER00461"/>
</dbReference>
<dbReference type="PROSITE" id="PS00324">
    <property type="entry name" value="ASPARTOKINASE"/>
    <property type="match status" value="1"/>
</dbReference>
<dbReference type="PANTHER" id="PTHR21499:SF3">
    <property type="entry name" value="ASPARTOKINASE"/>
    <property type="match status" value="1"/>
</dbReference>
<dbReference type="PIRSF" id="PIRSF000726">
    <property type="entry name" value="Asp_kin"/>
    <property type="match status" value="1"/>
</dbReference>
<evidence type="ECO:0000256" key="12">
    <source>
        <dbReference type="ARBA" id="ARBA00047872"/>
    </source>
</evidence>
<evidence type="ECO:0000256" key="3">
    <source>
        <dbReference type="ARBA" id="ARBA00005139"/>
    </source>
</evidence>
<keyword evidence="6 14" id="KW-0808">Transferase</keyword>
<dbReference type="InterPro" id="IPR002912">
    <property type="entry name" value="ACT_dom"/>
</dbReference>
<evidence type="ECO:0000256" key="14">
    <source>
        <dbReference type="RuleBase" id="RU003448"/>
    </source>
</evidence>
<comment type="caution">
    <text evidence="17">The sequence shown here is derived from an EMBL/GenBank/DDBJ whole genome shotgun (WGS) entry which is preliminary data.</text>
</comment>
<dbReference type="NCBIfam" id="NF005154">
    <property type="entry name" value="PRK06635.1-2"/>
    <property type="match status" value="1"/>
</dbReference>
<dbReference type="GO" id="GO:0009088">
    <property type="term" value="P:threonine biosynthetic process"/>
    <property type="evidence" value="ECO:0007669"/>
    <property type="project" value="UniProtKB-UniPathway"/>
</dbReference>
<feature type="non-terminal residue" evidence="17">
    <location>
        <position position="387"/>
    </location>
</feature>
<dbReference type="Pfam" id="PF00696">
    <property type="entry name" value="AA_kinase"/>
    <property type="match status" value="1"/>
</dbReference>
<feature type="binding site" evidence="13">
    <location>
        <position position="46"/>
    </location>
    <ligand>
        <name>substrate</name>
    </ligand>
</feature>
<dbReference type="InterPro" id="IPR001341">
    <property type="entry name" value="Asp_kinase"/>
</dbReference>
<evidence type="ECO:0000259" key="16">
    <source>
        <dbReference type="PROSITE" id="PS51671"/>
    </source>
</evidence>
<feature type="binding site" evidence="13">
    <location>
        <position position="73"/>
    </location>
    <ligand>
        <name>substrate</name>
    </ligand>
</feature>
<dbReference type="SUPFAM" id="SSF55021">
    <property type="entry name" value="ACT-like"/>
    <property type="match status" value="2"/>
</dbReference>
<dbReference type="EC" id="2.7.2.4" evidence="14"/>
<dbReference type="InterPro" id="IPR045865">
    <property type="entry name" value="ACT-like_dom_sf"/>
</dbReference>
<evidence type="ECO:0000313" key="17">
    <source>
        <dbReference type="EMBL" id="PZR81592.1"/>
    </source>
</evidence>
<feature type="binding site" evidence="13">
    <location>
        <begin position="172"/>
        <end position="173"/>
    </location>
    <ligand>
        <name>ATP</name>
        <dbReference type="ChEBI" id="CHEBI:30616"/>
    </ligand>
</feature>
<evidence type="ECO:0000256" key="11">
    <source>
        <dbReference type="ARBA" id="ARBA00023154"/>
    </source>
</evidence>
<reference evidence="17 18" key="1">
    <citation type="journal article" date="2017" name="Nature">
        <title>Atmospheric trace gases support primary production in Antarctic desert surface soil.</title>
        <authorList>
            <person name="Ji M."/>
            <person name="Greening C."/>
            <person name="Vanwonterghem I."/>
            <person name="Carere C.R."/>
            <person name="Bay S.K."/>
            <person name="Steen J.A."/>
            <person name="Montgomery K."/>
            <person name="Lines T."/>
            <person name="Beardall J."/>
            <person name="van Dorst J."/>
            <person name="Snape I."/>
            <person name="Stott M.B."/>
            <person name="Hugenholtz P."/>
            <person name="Ferrari B.C."/>
        </authorList>
    </citation>
    <scope>NUCLEOTIDE SEQUENCE [LARGE SCALE GENOMIC DNA]</scope>
    <source>
        <strain evidence="17">RRmetagenome_bin12</strain>
    </source>
</reference>
<dbReference type="EMBL" id="QHBU01000104">
    <property type="protein sequence ID" value="PZR81592.1"/>
    <property type="molecule type" value="Genomic_DNA"/>
</dbReference>
<dbReference type="GO" id="GO:0009089">
    <property type="term" value="P:lysine biosynthetic process via diaminopimelate"/>
    <property type="evidence" value="ECO:0007669"/>
    <property type="project" value="UniProtKB-UniPathway"/>
</dbReference>
<comment type="catalytic activity">
    <reaction evidence="12 14">
        <text>L-aspartate + ATP = 4-phospho-L-aspartate + ADP</text>
        <dbReference type="Rhea" id="RHEA:23776"/>
        <dbReference type="ChEBI" id="CHEBI:29991"/>
        <dbReference type="ChEBI" id="CHEBI:30616"/>
        <dbReference type="ChEBI" id="CHEBI:57535"/>
        <dbReference type="ChEBI" id="CHEBI:456216"/>
        <dbReference type="EC" id="2.7.2.4"/>
    </reaction>
</comment>
<evidence type="ECO:0000256" key="1">
    <source>
        <dbReference type="ARBA" id="ARBA00004766"/>
    </source>
</evidence>
<dbReference type="CDD" id="cd04923">
    <property type="entry name" value="ACT_AK-LysC-DapG-like_2"/>
    <property type="match status" value="1"/>
</dbReference>
<dbReference type="Pfam" id="PF01842">
    <property type="entry name" value="ACT"/>
    <property type="match status" value="1"/>
</dbReference>
<dbReference type="PANTHER" id="PTHR21499">
    <property type="entry name" value="ASPARTATE KINASE"/>
    <property type="match status" value="1"/>
</dbReference>
<dbReference type="GO" id="GO:0009090">
    <property type="term" value="P:homoserine biosynthetic process"/>
    <property type="evidence" value="ECO:0007669"/>
    <property type="project" value="TreeGrafter"/>
</dbReference>
<dbReference type="NCBIfam" id="TIGR00656">
    <property type="entry name" value="asp_kin_monofn"/>
    <property type="match status" value="1"/>
</dbReference>
<keyword evidence="9 13" id="KW-0067">ATP-binding</keyword>
<comment type="pathway">
    <text evidence="2 15">Amino-acid biosynthesis; L-methionine biosynthesis via de novo pathway; L-homoserine from L-aspartate: step 1/3.</text>
</comment>
<evidence type="ECO:0000256" key="13">
    <source>
        <dbReference type="PIRSR" id="PIRSR000726-1"/>
    </source>
</evidence>
<name>A0A2W5Z8C2_9BACT</name>
<comment type="similarity">
    <text evidence="4 14">Belongs to the aspartokinase family.</text>
</comment>
<dbReference type="InterPro" id="IPR054352">
    <property type="entry name" value="ACT_Aspartokinase"/>
</dbReference>
<dbReference type="UniPathway" id="UPA00051">
    <property type="reaction ID" value="UER00462"/>
</dbReference>
<proteinExistence type="inferred from homology"/>
<sequence>MTVVQKYGGSSVAGIERLRAVAQRVAATRRRADRVVVVVSAMGDTTDELTALAHQLDNDPPSREMDMLLSTGETVTAPLLAMALHARGVDAVSLTGMQAGIRTSGAHRSARITDIVPERVIDQLAAGRVVIVAGFQGATDQLDITTLGRGGSDTTAVALAVALHAHECEIFTDVTGIHSADPRVVSDARPMAEIGYDEMLELASAGATVMHPRAVEIGEAYSMPIRVRSAFTESPGTLIHRQQDMEDRPKVRGIAHETDVAKVTLLGVPDRPGIAAAVFGPLGEAHINIDIVVQNVSHSGHTDLSFTLAESELARAQAVLERVVGEVGADGYDADRDIAKVTVVGSGILGAPGVFARICEALAEQAINIRMISTGEIRVTCIIDRAR</sequence>
<organism evidence="17 18">
    <name type="scientific">Candidatus Aeolococcus gillhamiae</name>
    <dbReference type="NCBI Taxonomy" id="3127015"/>
    <lineage>
        <taxon>Bacteria</taxon>
        <taxon>Bacillati</taxon>
        <taxon>Candidatus Dormiibacterota</taxon>
        <taxon>Candidatus Dormibacteria</taxon>
        <taxon>Candidatus Aeolococcales</taxon>
        <taxon>Candidatus Aeolococcaceae</taxon>
        <taxon>Candidatus Aeolococcus</taxon>
    </lineage>
</organism>
<evidence type="ECO:0000256" key="5">
    <source>
        <dbReference type="ARBA" id="ARBA00022605"/>
    </source>
</evidence>
<dbReference type="FunFam" id="3.40.1160.10:FF:000002">
    <property type="entry name" value="Aspartokinase"/>
    <property type="match status" value="1"/>
</dbReference>
<gene>
    <name evidence="17" type="ORF">DLM65_05570</name>
</gene>
<protein>
    <recommendedName>
        <fullName evidence="14">Aspartokinase</fullName>
        <ecNumber evidence="14">2.7.2.4</ecNumber>
    </recommendedName>
</protein>
<comment type="pathway">
    <text evidence="3 15">Amino-acid biosynthesis; L-threonine biosynthesis; L-threonine from L-aspartate: step 1/5.</text>
</comment>
<accession>A0A2W5Z8C2</accession>
<dbReference type="InterPro" id="IPR001048">
    <property type="entry name" value="Asp/Glu/Uridylate_kinase"/>
</dbReference>
<keyword evidence="5 15" id="KW-0028">Amino-acid biosynthesis</keyword>
<evidence type="ECO:0000256" key="6">
    <source>
        <dbReference type="ARBA" id="ARBA00022679"/>
    </source>
</evidence>
<feature type="binding site" evidence="13">
    <location>
        <position position="183"/>
    </location>
    <ligand>
        <name>ATP</name>
        <dbReference type="ChEBI" id="CHEBI:30616"/>
    </ligand>
</feature>
<evidence type="ECO:0000256" key="7">
    <source>
        <dbReference type="ARBA" id="ARBA00022741"/>
    </source>
</evidence>
<evidence type="ECO:0000256" key="8">
    <source>
        <dbReference type="ARBA" id="ARBA00022777"/>
    </source>
</evidence>
<dbReference type="GO" id="GO:0004072">
    <property type="term" value="F:aspartate kinase activity"/>
    <property type="evidence" value="ECO:0007669"/>
    <property type="project" value="UniProtKB-EC"/>
</dbReference>